<evidence type="ECO:0000313" key="8">
    <source>
        <dbReference type="EMBL" id="KAB3519907.1"/>
    </source>
</evidence>
<dbReference type="RefSeq" id="WP_151844670.1">
    <property type="nucleotide sequence ID" value="NZ_WBZJ01000003.1"/>
</dbReference>
<evidence type="ECO:0000256" key="5">
    <source>
        <dbReference type="SAM" id="MobiDB-lite"/>
    </source>
</evidence>
<feature type="compositionally biased region" description="Basic and acidic residues" evidence="5">
    <location>
        <begin position="7"/>
        <end position="17"/>
    </location>
</feature>
<proteinExistence type="predicted"/>
<dbReference type="Proteomes" id="UP000436181">
    <property type="component" value="Unassembled WGS sequence"/>
</dbReference>
<dbReference type="Pfam" id="PF13515">
    <property type="entry name" value="FUSC_2"/>
    <property type="match status" value="1"/>
</dbReference>
<evidence type="ECO:0000256" key="2">
    <source>
        <dbReference type="ARBA" id="ARBA00022692"/>
    </source>
</evidence>
<feature type="domain" description="Integral membrane bound transporter" evidence="7">
    <location>
        <begin position="74"/>
        <end position="196"/>
    </location>
</feature>
<comment type="caution">
    <text evidence="8">The sequence shown here is derived from an EMBL/GenBank/DDBJ whole genome shotgun (WGS) entry which is preliminary data.</text>
</comment>
<feature type="region of interest" description="Disordered" evidence="5">
    <location>
        <begin position="1"/>
        <end position="22"/>
    </location>
</feature>
<protein>
    <submittedName>
        <fullName evidence="8">Aromatic acid exporter family protein</fullName>
    </submittedName>
</protein>
<keyword evidence="4 6" id="KW-0472">Membrane</keyword>
<reference evidence="8 9" key="1">
    <citation type="submission" date="2019-10" db="EMBL/GenBank/DDBJ databases">
        <title>Corynebacterium sp novel species isolated from the respiratory tract of Marmot.</title>
        <authorList>
            <person name="Zhang G."/>
        </authorList>
    </citation>
    <scope>NUCLEOTIDE SEQUENCE [LARGE SCALE GENOMIC DNA]</scope>
    <source>
        <strain evidence="8 9">336</strain>
    </source>
</reference>
<feature type="transmembrane region" description="Helical" evidence="6">
    <location>
        <begin position="180"/>
        <end position="200"/>
    </location>
</feature>
<name>A0ABQ6VCF9_9CORY</name>
<accession>A0ABQ6VCF9</accession>
<comment type="subcellular location">
    <subcellularLocation>
        <location evidence="1">Membrane</location>
        <topology evidence="1">Multi-pass membrane protein</topology>
    </subcellularLocation>
</comment>
<organism evidence="8 9">
    <name type="scientific">Corynebacterium zhongnanshanii</name>
    <dbReference type="NCBI Taxonomy" id="2768834"/>
    <lineage>
        <taxon>Bacteria</taxon>
        <taxon>Bacillati</taxon>
        <taxon>Actinomycetota</taxon>
        <taxon>Actinomycetes</taxon>
        <taxon>Mycobacteriales</taxon>
        <taxon>Corynebacteriaceae</taxon>
        <taxon>Corynebacterium</taxon>
    </lineage>
</organism>
<evidence type="ECO:0000256" key="3">
    <source>
        <dbReference type="ARBA" id="ARBA00022989"/>
    </source>
</evidence>
<keyword evidence="3 6" id="KW-1133">Transmembrane helix</keyword>
<sequence length="420" mass="44842">MSTHKQSSWDESRRNDPVDPSSRAARLRRFIRSSAPGVRSAAQTLTRQWPKRGAMRVREKFIFALQAAIAAALALLIAENVFGHENAFFAPMAAVISLGVSAGRRTRRTFELTLGVAVGIGIGDVVIGLIGGGYWQVSLVVFLGIIIASFVDKGVIVATQSANTGVLIATLIPPGSEDTWGRMIDALVGGLLGILVMALIPNSPLRPARHVMSELLAKAALVLDDVATGMKRMDYGLIEEALQQARGTQAAVNNMLNQAGGGAEMVAVSPLYWNAKRHTRTMNRTLGPVDNTMRNTRVLARRAVVMVSDGVEPTPAMHSILSELANEIGHLSAVFSEGGTRGTRRESVEIPEIVRNLQRLAGQCTLDVAEGTGLSGTVVLAQIRSIIVDTLEVCGYSHESAMAALAPTVESPSVPPEVWD</sequence>
<dbReference type="InterPro" id="IPR049453">
    <property type="entry name" value="Memb_transporter_dom"/>
</dbReference>
<evidence type="ECO:0000256" key="6">
    <source>
        <dbReference type="SAM" id="Phobius"/>
    </source>
</evidence>
<keyword evidence="9" id="KW-1185">Reference proteome</keyword>
<evidence type="ECO:0000256" key="4">
    <source>
        <dbReference type="ARBA" id="ARBA00023136"/>
    </source>
</evidence>
<evidence type="ECO:0000256" key="1">
    <source>
        <dbReference type="ARBA" id="ARBA00004141"/>
    </source>
</evidence>
<evidence type="ECO:0000259" key="7">
    <source>
        <dbReference type="Pfam" id="PF13515"/>
    </source>
</evidence>
<keyword evidence="2 6" id="KW-0812">Transmembrane</keyword>
<feature type="transmembrane region" description="Helical" evidence="6">
    <location>
        <begin position="87"/>
        <end position="103"/>
    </location>
</feature>
<gene>
    <name evidence="8" type="ORF">F8377_08355</name>
</gene>
<evidence type="ECO:0000313" key="9">
    <source>
        <dbReference type="Proteomes" id="UP000436181"/>
    </source>
</evidence>
<dbReference type="EMBL" id="WBZJ01000003">
    <property type="protein sequence ID" value="KAB3519907.1"/>
    <property type="molecule type" value="Genomic_DNA"/>
</dbReference>
<feature type="transmembrane region" description="Helical" evidence="6">
    <location>
        <begin position="61"/>
        <end position="81"/>
    </location>
</feature>